<dbReference type="HOGENOM" id="CLU_2899613_0_0_6"/>
<dbReference type="EMBL" id="CP002086">
    <property type="protein sequence ID" value="ADJ27886.1"/>
    <property type="molecule type" value="Genomic_DNA"/>
</dbReference>
<dbReference type="RefSeq" id="WP_013219988.1">
    <property type="nucleotide sequence ID" value="NC_014315.1"/>
</dbReference>
<dbReference type="AlphaFoldDB" id="D8K4Q9"/>
<evidence type="ECO:0000313" key="1">
    <source>
        <dbReference type="EMBL" id="ADJ27886.1"/>
    </source>
</evidence>
<sequence length="62" mass="6884">MLNDPLAELRSETAQEARGPSNLPLAMNWRYDFPCCHKRNLPSVGGDVMRVEGGTQLISLAR</sequence>
<protein>
    <submittedName>
        <fullName evidence="1">Uncharacterized protein</fullName>
    </submittedName>
</protein>
<proteinExistence type="predicted"/>
<reference evidence="1 2" key="1">
    <citation type="submission" date="2010-06" db="EMBL/GenBank/DDBJ databases">
        <title>Complete sequence of chromosome of Nitrosococcus watsoni C-113.</title>
        <authorList>
            <consortium name="US DOE Joint Genome Institute"/>
            <person name="Lucas S."/>
            <person name="Copeland A."/>
            <person name="Lapidus A."/>
            <person name="Cheng J.-F."/>
            <person name="Bruce D."/>
            <person name="Goodwin L."/>
            <person name="Pitluck S."/>
            <person name="Malfatti S.A."/>
            <person name="Chain P.S.G."/>
            <person name="Land M."/>
            <person name="Hauser L."/>
            <person name="Kyrpides N."/>
            <person name="Ivanova N."/>
            <person name="Cambell M.A."/>
            <person name="Heidelberg J.F."/>
            <person name="Klotz M.G."/>
            <person name="Woyke T."/>
        </authorList>
    </citation>
    <scope>NUCLEOTIDE SEQUENCE [LARGE SCALE GENOMIC DNA]</scope>
    <source>
        <strain evidence="1 2">C-113</strain>
    </source>
</reference>
<dbReference type="Proteomes" id="UP000000393">
    <property type="component" value="Chromosome"/>
</dbReference>
<evidence type="ECO:0000313" key="2">
    <source>
        <dbReference type="Proteomes" id="UP000000393"/>
    </source>
</evidence>
<organism evidence="1 2">
    <name type="scientific">Nitrosococcus watsoni (strain C-113)</name>
    <dbReference type="NCBI Taxonomy" id="105559"/>
    <lineage>
        <taxon>Bacteria</taxon>
        <taxon>Pseudomonadati</taxon>
        <taxon>Pseudomonadota</taxon>
        <taxon>Gammaproteobacteria</taxon>
        <taxon>Chromatiales</taxon>
        <taxon>Chromatiaceae</taxon>
        <taxon>Nitrosococcus</taxon>
    </lineage>
</organism>
<dbReference type="KEGG" id="nwa:Nwat_0942"/>
<keyword evidence="2" id="KW-1185">Reference proteome</keyword>
<name>D8K4Q9_NITWC</name>
<gene>
    <name evidence="1" type="ordered locus">Nwat_0942</name>
</gene>
<accession>D8K4Q9</accession>